<dbReference type="GO" id="GO:0006886">
    <property type="term" value="P:intracellular protein transport"/>
    <property type="evidence" value="ECO:0007669"/>
    <property type="project" value="InterPro"/>
</dbReference>
<feature type="transmembrane region" description="Helical" evidence="11">
    <location>
        <begin position="72"/>
        <end position="93"/>
    </location>
</feature>
<dbReference type="Gene3D" id="1.10.150.510">
    <property type="entry name" value="Receptor activity modifying family"/>
    <property type="match status" value="1"/>
</dbReference>
<evidence type="ECO:0000256" key="4">
    <source>
        <dbReference type="ARBA" id="ARBA00022475"/>
    </source>
</evidence>
<proteinExistence type="inferred from homology"/>
<dbReference type="GO" id="GO:0043235">
    <property type="term" value="C:receptor complex"/>
    <property type="evidence" value="ECO:0007669"/>
    <property type="project" value="TreeGrafter"/>
</dbReference>
<evidence type="ECO:0000313" key="12">
    <source>
        <dbReference type="Ensembl" id="ENSSHAP00000041069.1"/>
    </source>
</evidence>
<evidence type="ECO:0000256" key="11">
    <source>
        <dbReference type="SAM" id="Phobius"/>
    </source>
</evidence>
<dbReference type="GO" id="GO:0009986">
    <property type="term" value="C:cell surface"/>
    <property type="evidence" value="ECO:0007669"/>
    <property type="project" value="TreeGrafter"/>
</dbReference>
<dbReference type="GO" id="GO:0001525">
    <property type="term" value="P:angiogenesis"/>
    <property type="evidence" value="ECO:0007669"/>
    <property type="project" value="TreeGrafter"/>
</dbReference>
<dbReference type="GO" id="GO:0032870">
    <property type="term" value="P:cellular response to hormone stimulus"/>
    <property type="evidence" value="ECO:0007669"/>
    <property type="project" value="TreeGrafter"/>
</dbReference>
<protein>
    <submittedName>
        <fullName evidence="12">Receptor activity modifying protein 2</fullName>
    </submittedName>
</protein>
<keyword evidence="13" id="KW-1185">Reference proteome</keyword>
<evidence type="ECO:0000256" key="8">
    <source>
        <dbReference type="ARBA" id="ARBA00023136"/>
    </source>
</evidence>
<keyword evidence="10" id="KW-0675">Receptor</keyword>
<evidence type="ECO:0000313" key="13">
    <source>
        <dbReference type="Proteomes" id="UP000007648"/>
    </source>
</evidence>
<keyword evidence="3" id="KW-0813">Transport</keyword>
<dbReference type="GO" id="GO:0031623">
    <property type="term" value="P:receptor internalization"/>
    <property type="evidence" value="ECO:0007669"/>
    <property type="project" value="TreeGrafter"/>
</dbReference>
<reference evidence="12 13" key="1">
    <citation type="journal article" date="2011" name="Proc. Natl. Acad. Sci. U.S.A.">
        <title>Genetic diversity and population structure of the endangered marsupial Sarcophilus harrisii (Tasmanian devil).</title>
        <authorList>
            <person name="Miller W."/>
            <person name="Hayes V.M."/>
            <person name="Ratan A."/>
            <person name="Petersen D.C."/>
            <person name="Wittekindt N.E."/>
            <person name="Miller J."/>
            <person name="Walenz B."/>
            <person name="Knight J."/>
            <person name="Qi J."/>
            <person name="Zhao F."/>
            <person name="Wang Q."/>
            <person name="Bedoya-Reina O.C."/>
            <person name="Katiyar N."/>
            <person name="Tomsho L.P."/>
            <person name="Kasson L.M."/>
            <person name="Hardie R.A."/>
            <person name="Woodbridge P."/>
            <person name="Tindall E.A."/>
            <person name="Bertelsen M.F."/>
            <person name="Dixon D."/>
            <person name="Pyecroft S."/>
            <person name="Helgen K.M."/>
            <person name="Lesk A.M."/>
            <person name="Pringle T.H."/>
            <person name="Patterson N."/>
            <person name="Zhang Y."/>
            <person name="Kreiss A."/>
            <person name="Woods G.M."/>
            <person name="Jones M.E."/>
            <person name="Schuster S.C."/>
        </authorList>
    </citation>
    <scope>NUCLEOTIDE SEQUENCE [LARGE SCALE GENOMIC DNA]</scope>
</reference>
<keyword evidence="9" id="KW-1015">Disulfide bond</keyword>
<dbReference type="Pfam" id="PF04901">
    <property type="entry name" value="RAMP"/>
    <property type="match status" value="1"/>
</dbReference>
<evidence type="ECO:0000256" key="9">
    <source>
        <dbReference type="ARBA" id="ARBA00023157"/>
    </source>
</evidence>
<evidence type="ECO:0000256" key="6">
    <source>
        <dbReference type="ARBA" id="ARBA00022729"/>
    </source>
</evidence>
<reference evidence="12" key="3">
    <citation type="submission" date="2025-09" db="UniProtKB">
        <authorList>
            <consortium name="Ensembl"/>
        </authorList>
    </citation>
    <scope>IDENTIFICATION</scope>
</reference>
<dbReference type="GO" id="GO:0015026">
    <property type="term" value="F:coreceptor activity"/>
    <property type="evidence" value="ECO:0007669"/>
    <property type="project" value="InterPro"/>
</dbReference>
<comment type="similarity">
    <text evidence="2">Belongs to the RAMP family.</text>
</comment>
<organism evidence="12 13">
    <name type="scientific">Sarcophilus harrisii</name>
    <name type="common">Tasmanian devil</name>
    <name type="synonym">Sarcophilus laniarius</name>
    <dbReference type="NCBI Taxonomy" id="9305"/>
    <lineage>
        <taxon>Eukaryota</taxon>
        <taxon>Metazoa</taxon>
        <taxon>Chordata</taxon>
        <taxon>Craniata</taxon>
        <taxon>Vertebrata</taxon>
        <taxon>Euteleostomi</taxon>
        <taxon>Mammalia</taxon>
        <taxon>Metatheria</taxon>
        <taxon>Dasyuromorphia</taxon>
        <taxon>Dasyuridae</taxon>
        <taxon>Sarcophilus</taxon>
    </lineage>
</organism>
<reference evidence="12" key="2">
    <citation type="submission" date="2025-08" db="UniProtKB">
        <authorList>
            <consortium name="Ensembl"/>
        </authorList>
    </citation>
    <scope>IDENTIFICATION</scope>
</reference>
<dbReference type="GeneTree" id="ENSGT00940000160264"/>
<sequence length="102" mass="12030">MGNISREDWCEWDMISRPYSNLQHCLEKLAEIFKQGFPNPWAEQIIFQSHQMYFANCSLERRPLFFDPPEEVLLALIIAPICLIPFLVTLVVWRSKDSEVQT</sequence>
<evidence type="ECO:0000256" key="3">
    <source>
        <dbReference type="ARBA" id="ARBA00022448"/>
    </source>
</evidence>
<evidence type="ECO:0000256" key="7">
    <source>
        <dbReference type="ARBA" id="ARBA00022989"/>
    </source>
</evidence>
<dbReference type="PANTHER" id="PTHR14076:SF9">
    <property type="entry name" value="RECEPTOR ACTIVITY-MODIFYING PROTEIN 2"/>
    <property type="match status" value="1"/>
</dbReference>
<evidence type="ECO:0000256" key="10">
    <source>
        <dbReference type="ARBA" id="ARBA00023170"/>
    </source>
</evidence>
<keyword evidence="6" id="KW-0732">Signal</keyword>
<keyword evidence="8 11" id="KW-0472">Membrane</keyword>
<dbReference type="GO" id="GO:0005886">
    <property type="term" value="C:plasma membrane"/>
    <property type="evidence" value="ECO:0007669"/>
    <property type="project" value="UniProtKB-SubCell"/>
</dbReference>
<dbReference type="InterPro" id="IPR006985">
    <property type="entry name" value="RAMP"/>
</dbReference>
<evidence type="ECO:0000256" key="5">
    <source>
        <dbReference type="ARBA" id="ARBA00022692"/>
    </source>
</evidence>
<evidence type="ECO:0000256" key="1">
    <source>
        <dbReference type="ARBA" id="ARBA00004251"/>
    </source>
</evidence>
<dbReference type="GO" id="GO:0072659">
    <property type="term" value="P:protein localization to plasma membrane"/>
    <property type="evidence" value="ECO:0007669"/>
    <property type="project" value="TreeGrafter"/>
</dbReference>
<dbReference type="GO" id="GO:0007186">
    <property type="term" value="P:G protein-coupled receptor signaling pathway"/>
    <property type="evidence" value="ECO:0007669"/>
    <property type="project" value="TreeGrafter"/>
</dbReference>
<dbReference type="FunCoup" id="A0A7N4PR46">
    <property type="interactions" value="130"/>
</dbReference>
<dbReference type="Ensembl" id="ENSSHAT00000024205.1">
    <property type="protein sequence ID" value="ENSSHAP00000041069.1"/>
    <property type="gene ID" value="ENSSHAG00000026758.1"/>
</dbReference>
<gene>
    <name evidence="12" type="primary">RAMP2</name>
</gene>
<dbReference type="InParanoid" id="A0A7N4PR46"/>
<keyword evidence="4" id="KW-1003">Cell membrane</keyword>
<dbReference type="InterPro" id="IPR038126">
    <property type="entry name" value="RAMP_sf"/>
</dbReference>
<accession>A0A7N4PR46</accession>
<keyword evidence="7 11" id="KW-1133">Transmembrane helix</keyword>
<dbReference type="Proteomes" id="UP000007648">
    <property type="component" value="Unassembled WGS sequence"/>
</dbReference>
<evidence type="ECO:0000256" key="2">
    <source>
        <dbReference type="ARBA" id="ARBA00007087"/>
    </source>
</evidence>
<dbReference type="AlphaFoldDB" id="A0A7N4PR46"/>
<dbReference type="PANTHER" id="PTHR14076">
    <property type="entry name" value="RECEPTOR ACTIVITY MODIFYING PROTEIN RAMP"/>
    <property type="match status" value="1"/>
</dbReference>
<comment type="subcellular location">
    <subcellularLocation>
        <location evidence="1">Cell membrane</location>
        <topology evidence="1">Single-pass type I membrane protein</topology>
    </subcellularLocation>
</comment>
<dbReference type="GO" id="GO:0006816">
    <property type="term" value="P:calcium ion transport"/>
    <property type="evidence" value="ECO:0007669"/>
    <property type="project" value="TreeGrafter"/>
</dbReference>
<dbReference type="GO" id="GO:0008277">
    <property type="term" value="P:regulation of G protein-coupled receptor signaling pathway"/>
    <property type="evidence" value="ECO:0007669"/>
    <property type="project" value="InterPro"/>
</dbReference>
<name>A0A7N4PR46_SARHA</name>
<keyword evidence="5 11" id="KW-0812">Transmembrane</keyword>